<sequence>MMLEPPFKQDYDNFINNRQLEQVEASGDQARMNQVSQALSSLMNVRLPLDENSTYEEATTTDPGLLDKEAEQKAQTRLKMVRSVGSVMNTDTLGHLEQIGSALTAIAGEGNGIDNEGMEEIIRLLNKTVALAYNMQVEAPQQLLDFCMYAVGTMGGIVARMTEQLISGVVLPTDRTKALDFEYDVEIPLYGEEEKDSFFDG</sequence>
<dbReference type="OMA" id="DILFRNW"/>
<dbReference type="EMBL" id="KK113966">
    <property type="protein sequence ID" value="KFM61456.1"/>
    <property type="molecule type" value="Genomic_DNA"/>
</dbReference>
<dbReference type="OrthoDB" id="6538064at2759"/>
<accession>A0A087T8L7</accession>
<proteinExistence type="predicted"/>
<evidence type="ECO:0000313" key="1">
    <source>
        <dbReference type="EMBL" id="KFM61456.1"/>
    </source>
</evidence>
<name>A0A087T8L7_STEMI</name>
<keyword evidence="2" id="KW-1185">Reference proteome</keyword>
<evidence type="ECO:0000313" key="2">
    <source>
        <dbReference type="Proteomes" id="UP000054359"/>
    </source>
</evidence>
<protein>
    <submittedName>
        <fullName evidence="1">Uncharacterized protein</fullName>
    </submittedName>
</protein>
<gene>
    <name evidence="1" type="ORF">X975_13046</name>
</gene>
<organism evidence="1 2">
    <name type="scientific">Stegodyphus mimosarum</name>
    <name type="common">African social velvet spider</name>
    <dbReference type="NCBI Taxonomy" id="407821"/>
    <lineage>
        <taxon>Eukaryota</taxon>
        <taxon>Metazoa</taxon>
        <taxon>Ecdysozoa</taxon>
        <taxon>Arthropoda</taxon>
        <taxon>Chelicerata</taxon>
        <taxon>Arachnida</taxon>
        <taxon>Araneae</taxon>
        <taxon>Araneomorphae</taxon>
        <taxon>Entelegynae</taxon>
        <taxon>Eresoidea</taxon>
        <taxon>Eresidae</taxon>
        <taxon>Stegodyphus</taxon>
    </lineage>
</organism>
<feature type="non-terminal residue" evidence="1">
    <location>
        <position position="201"/>
    </location>
</feature>
<reference evidence="1 2" key="1">
    <citation type="submission" date="2013-11" db="EMBL/GenBank/DDBJ databases">
        <title>Genome sequencing of Stegodyphus mimosarum.</title>
        <authorList>
            <person name="Bechsgaard J."/>
        </authorList>
    </citation>
    <scope>NUCLEOTIDE SEQUENCE [LARGE SCALE GENOMIC DNA]</scope>
</reference>
<dbReference type="AlphaFoldDB" id="A0A087T8L7"/>
<dbReference type="STRING" id="407821.A0A087T8L7"/>
<dbReference type="Proteomes" id="UP000054359">
    <property type="component" value="Unassembled WGS sequence"/>
</dbReference>